<dbReference type="EMBL" id="JYDL01000006">
    <property type="protein sequence ID" value="KRX26743.1"/>
    <property type="molecule type" value="Genomic_DNA"/>
</dbReference>
<gene>
    <name evidence="1" type="ORF">T07_10946</name>
</gene>
<accession>A0A0V0SJF9</accession>
<organism evidence="1 2">
    <name type="scientific">Trichinella nelsoni</name>
    <dbReference type="NCBI Taxonomy" id="6336"/>
    <lineage>
        <taxon>Eukaryota</taxon>
        <taxon>Metazoa</taxon>
        <taxon>Ecdysozoa</taxon>
        <taxon>Nematoda</taxon>
        <taxon>Enoplea</taxon>
        <taxon>Dorylaimia</taxon>
        <taxon>Trichinellida</taxon>
        <taxon>Trichinellidae</taxon>
        <taxon>Trichinella</taxon>
    </lineage>
</organism>
<proteinExistence type="predicted"/>
<dbReference type="Proteomes" id="UP000054630">
    <property type="component" value="Unassembled WGS sequence"/>
</dbReference>
<keyword evidence="2" id="KW-1185">Reference proteome</keyword>
<protein>
    <submittedName>
        <fullName evidence="1">Uncharacterized protein</fullName>
    </submittedName>
</protein>
<sequence length="162" mass="18907">MSACSVILDQRNRRRTATRSDCNFGPVSRTSVPIRRTVEHYPALTFTLIVFVERMIMQIPCSSWYRIYFLCPSMGKEGADNSCALLVFLWISFQLSQPTQRHFYVVWQKGVWKSGLHRRPTEYLNPSRRRSAVFPEPSQQRTDAIRSLGKQTALLFKEKLLF</sequence>
<evidence type="ECO:0000313" key="2">
    <source>
        <dbReference type="Proteomes" id="UP000054630"/>
    </source>
</evidence>
<dbReference type="AlphaFoldDB" id="A0A0V0SJF9"/>
<evidence type="ECO:0000313" key="1">
    <source>
        <dbReference type="EMBL" id="KRX26743.1"/>
    </source>
</evidence>
<reference evidence="1 2" key="1">
    <citation type="submission" date="2015-01" db="EMBL/GenBank/DDBJ databases">
        <title>Evolution of Trichinella species and genotypes.</title>
        <authorList>
            <person name="Korhonen P.K."/>
            <person name="Edoardo P."/>
            <person name="Giuseppe L.R."/>
            <person name="Gasser R.B."/>
        </authorList>
    </citation>
    <scope>NUCLEOTIDE SEQUENCE [LARGE SCALE GENOMIC DNA]</scope>
    <source>
        <strain evidence="1">ISS37</strain>
    </source>
</reference>
<name>A0A0V0SJF9_9BILA</name>
<comment type="caution">
    <text evidence="1">The sequence shown here is derived from an EMBL/GenBank/DDBJ whole genome shotgun (WGS) entry which is preliminary data.</text>
</comment>